<keyword evidence="6" id="KW-1185">Reference proteome</keyword>
<sequence length="197" mass="22019">MMIRKAVSSDKEQACGLVYSSGPAAFEHIFNRRHGPSVIDFLSAEFAKTKTMFSHRHHYVYELDGEVVGTIGCFDAASHGGTFLANAKAVFSNYGLRGILKGLLFELRLMKAPRKHCLYLCHVAVDPAYQGKGIAAKMINFMRAKAEEKGATYLSLDVAEQNTNALRLYQQMGFKLVNRNKSYSAKLDNHLYMELSL</sequence>
<evidence type="ECO:0000256" key="2">
    <source>
        <dbReference type="ARBA" id="ARBA00023315"/>
    </source>
</evidence>
<dbReference type="InterPro" id="IPR050832">
    <property type="entry name" value="Bact_Acetyltransf"/>
</dbReference>
<evidence type="ECO:0000313" key="5">
    <source>
        <dbReference type="EMBL" id="CAA0098586.1"/>
    </source>
</evidence>
<dbReference type="InterPro" id="IPR016181">
    <property type="entry name" value="Acyl_CoA_acyltransferase"/>
</dbReference>
<keyword evidence="2 4" id="KW-0012">Acyltransferase</keyword>
<dbReference type="RefSeq" id="WP_159268696.1">
    <property type="nucleotide sequence ID" value="NZ_CACSIK010000001.1"/>
</dbReference>
<dbReference type="EC" id="2.3.1.189" evidence="4"/>
<evidence type="ECO:0000256" key="1">
    <source>
        <dbReference type="ARBA" id="ARBA00022679"/>
    </source>
</evidence>
<evidence type="ECO:0000313" key="6">
    <source>
        <dbReference type="Proteomes" id="UP000435877"/>
    </source>
</evidence>
<dbReference type="AlphaFoldDB" id="A0A5S9NKB0"/>
<dbReference type="PROSITE" id="PS51186">
    <property type="entry name" value="GNAT"/>
    <property type="match status" value="1"/>
</dbReference>
<dbReference type="CDD" id="cd04301">
    <property type="entry name" value="NAT_SF"/>
    <property type="match status" value="1"/>
</dbReference>
<dbReference type="PANTHER" id="PTHR43877:SF2">
    <property type="entry name" value="AMINOALKYLPHOSPHONATE N-ACETYLTRANSFERASE-RELATED"/>
    <property type="match status" value="1"/>
</dbReference>
<dbReference type="Gene3D" id="3.40.630.30">
    <property type="match status" value="1"/>
</dbReference>
<accession>A0A5S9NKB0</accession>
<dbReference type="SUPFAM" id="SSF55729">
    <property type="entry name" value="Acyl-CoA N-acyltransferases (Nat)"/>
    <property type="match status" value="1"/>
</dbReference>
<dbReference type="Proteomes" id="UP000439591">
    <property type="component" value="Unassembled WGS sequence"/>
</dbReference>
<dbReference type="EMBL" id="CACSIM010000002">
    <property type="protein sequence ID" value="CAA0098586.1"/>
    <property type="molecule type" value="Genomic_DNA"/>
</dbReference>
<evidence type="ECO:0000313" key="7">
    <source>
        <dbReference type="Proteomes" id="UP000439591"/>
    </source>
</evidence>
<dbReference type="Proteomes" id="UP000435877">
    <property type="component" value="Unassembled WGS sequence"/>
</dbReference>
<name>A0A5S9NKB0_9GAMM</name>
<dbReference type="OrthoDB" id="336415at2"/>
<dbReference type="EMBL" id="CACSIK010000001">
    <property type="protein sequence ID" value="CAA0091107.1"/>
    <property type="molecule type" value="Genomic_DNA"/>
</dbReference>
<dbReference type="Pfam" id="PF00583">
    <property type="entry name" value="Acetyltransf_1"/>
    <property type="match status" value="1"/>
</dbReference>
<evidence type="ECO:0000313" key="4">
    <source>
        <dbReference type="EMBL" id="CAA0091107.1"/>
    </source>
</evidence>
<feature type="domain" description="N-acetyltransferase" evidence="3">
    <location>
        <begin position="1"/>
        <end position="197"/>
    </location>
</feature>
<proteinExistence type="predicted"/>
<dbReference type="InterPro" id="IPR000182">
    <property type="entry name" value="GNAT_dom"/>
</dbReference>
<keyword evidence="1 4" id="KW-0808">Transferase</keyword>
<dbReference type="PANTHER" id="PTHR43877">
    <property type="entry name" value="AMINOALKYLPHOSPHONATE N-ACETYLTRANSFERASE-RELATED-RELATED"/>
    <property type="match status" value="1"/>
</dbReference>
<reference evidence="6 7" key="1">
    <citation type="submission" date="2019-11" db="EMBL/GenBank/DDBJ databases">
        <authorList>
            <person name="Holert J."/>
        </authorList>
    </citation>
    <scope>NUCLEOTIDE SEQUENCE [LARGE SCALE GENOMIC DNA]</scope>
    <source>
        <strain evidence="5">BC3_2A</strain>
        <strain evidence="4">SB11_1A</strain>
    </source>
</reference>
<evidence type="ECO:0000259" key="3">
    <source>
        <dbReference type="PROSITE" id="PS51186"/>
    </source>
</evidence>
<protein>
    <submittedName>
        <fullName evidence="4">Mycothiol acetyltransferase</fullName>
        <ecNumber evidence="4">2.3.1.189</ecNumber>
    </submittedName>
</protein>
<dbReference type="GO" id="GO:0035447">
    <property type="term" value="F:mycothiol synthase activity"/>
    <property type="evidence" value="ECO:0007669"/>
    <property type="project" value="UniProtKB-EC"/>
</dbReference>
<gene>
    <name evidence="4" type="primary">mshD</name>
    <name evidence="4" type="ORF">IHBHHGIJ_02109</name>
    <name evidence="5" type="ORF">KFEGEMFD_01711</name>
</gene>
<organism evidence="4 6">
    <name type="scientific">Zhongshania aliphaticivorans</name>
    <dbReference type="NCBI Taxonomy" id="1470434"/>
    <lineage>
        <taxon>Bacteria</taxon>
        <taxon>Pseudomonadati</taxon>
        <taxon>Pseudomonadota</taxon>
        <taxon>Gammaproteobacteria</taxon>
        <taxon>Cellvibrionales</taxon>
        <taxon>Spongiibacteraceae</taxon>
        <taxon>Zhongshania</taxon>
    </lineage>
</organism>